<evidence type="ECO:0000313" key="2">
    <source>
        <dbReference type="EMBL" id="KAJ7717719.1"/>
    </source>
</evidence>
<proteinExistence type="predicted"/>
<organism evidence="2 3">
    <name type="scientific">Mycena metata</name>
    <dbReference type="NCBI Taxonomy" id="1033252"/>
    <lineage>
        <taxon>Eukaryota</taxon>
        <taxon>Fungi</taxon>
        <taxon>Dikarya</taxon>
        <taxon>Basidiomycota</taxon>
        <taxon>Agaricomycotina</taxon>
        <taxon>Agaricomycetes</taxon>
        <taxon>Agaricomycetidae</taxon>
        <taxon>Agaricales</taxon>
        <taxon>Marasmiineae</taxon>
        <taxon>Mycenaceae</taxon>
        <taxon>Mycena</taxon>
    </lineage>
</organism>
<gene>
    <name evidence="2" type="ORF">B0H16DRAFT_1475967</name>
</gene>
<accession>A0AAD7HCQ1</accession>
<evidence type="ECO:0000313" key="3">
    <source>
        <dbReference type="Proteomes" id="UP001215598"/>
    </source>
</evidence>
<keyword evidence="3" id="KW-1185">Reference proteome</keyword>
<feature type="compositionally biased region" description="Acidic residues" evidence="1">
    <location>
        <begin position="28"/>
        <end position="51"/>
    </location>
</feature>
<reference evidence="2" key="1">
    <citation type="submission" date="2023-03" db="EMBL/GenBank/DDBJ databases">
        <title>Massive genome expansion in bonnet fungi (Mycena s.s.) driven by repeated elements and novel gene families across ecological guilds.</title>
        <authorList>
            <consortium name="Lawrence Berkeley National Laboratory"/>
            <person name="Harder C.B."/>
            <person name="Miyauchi S."/>
            <person name="Viragh M."/>
            <person name="Kuo A."/>
            <person name="Thoen E."/>
            <person name="Andreopoulos B."/>
            <person name="Lu D."/>
            <person name="Skrede I."/>
            <person name="Drula E."/>
            <person name="Henrissat B."/>
            <person name="Morin E."/>
            <person name="Kohler A."/>
            <person name="Barry K."/>
            <person name="LaButti K."/>
            <person name="Morin E."/>
            <person name="Salamov A."/>
            <person name="Lipzen A."/>
            <person name="Mereny Z."/>
            <person name="Hegedus B."/>
            <person name="Baldrian P."/>
            <person name="Stursova M."/>
            <person name="Weitz H."/>
            <person name="Taylor A."/>
            <person name="Grigoriev I.V."/>
            <person name="Nagy L.G."/>
            <person name="Martin F."/>
            <person name="Kauserud H."/>
        </authorList>
    </citation>
    <scope>NUCLEOTIDE SEQUENCE</scope>
    <source>
        <strain evidence="2">CBHHK182m</strain>
    </source>
</reference>
<evidence type="ECO:0000256" key="1">
    <source>
        <dbReference type="SAM" id="MobiDB-lite"/>
    </source>
</evidence>
<comment type="caution">
    <text evidence="2">The sequence shown here is derived from an EMBL/GenBank/DDBJ whole genome shotgun (WGS) entry which is preliminary data.</text>
</comment>
<name>A0AAD7HCQ1_9AGAR</name>
<sequence length="711" mass="76972">MPKTPRYSTRSVRRRSESPIKPSAVSEFIDDEAHESDLEGEGDPDGYEADFIDDRNSESEDVMCTPNLTPPPAEQSSITAPVKDMAVLASDDSMFRKPVGVKATALPPALVTRSKRTSTDSPLAAVDIPAKKARRARPVSPSVIAKSSTGRVAPPTQMAFDPDAMAEFMSGWMDEFMAKQAAKSVTATPTKSARIDFDQLELARGLAVSGAHKLASKTAGSAKAKVAAGTVARVSPAWDIEDDEPELNISRANKGKGKPIASSSRSQQAKCVVALVVFYFGLRGMDRDVEDIFDASLEDKSLTDVVDKARAASRSQLASFVVKTRKGATRAAVNSALDDEKMTMAKFFKDHASVLVDAEVESRASSVSEAGDPPSIAFLEDLETYKSFYDPDAQCGVYDVDIQDLALSSTYRNLPPLPGGRQVLPAYDPSRLSGGSYEEDTKGGRAKFGSWKSHIKNMLARNCIGAMLFVESKPNFINPSRASPLVLSRQLAAGASGTQRLMYDNKIAVCVSAVFCTESVVVTAAKIGGKSERLRKWVSGIFHNQDWERFEALMCLVFGQDILYAQINNKKAISFQSMISPENSSGSKDPDTRFDKNAPVDMFSPIVAKKGTPSRPKPRPIGTPSKTLLAFDEHLPVYDARKTAFDFEFDLPRISAVLPSFTGEIPFSSFVVVGYTASTYNGSLGGTTERVTHLGCNVVWVIVCGTPTLRR</sequence>
<feature type="compositionally biased region" description="Polar residues" evidence="1">
    <location>
        <begin position="1"/>
        <end position="10"/>
    </location>
</feature>
<feature type="region of interest" description="Disordered" evidence="1">
    <location>
        <begin position="137"/>
        <end position="158"/>
    </location>
</feature>
<dbReference type="EMBL" id="JARKIB010000273">
    <property type="protein sequence ID" value="KAJ7717719.1"/>
    <property type="molecule type" value="Genomic_DNA"/>
</dbReference>
<dbReference type="Proteomes" id="UP001215598">
    <property type="component" value="Unassembled WGS sequence"/>
</dbReference>
<dbReference type="AlphaFoldDB" id="A0AAD7HCQ1"/>
<protein>
    <submittedName>
        <fullName evidence="2">Uncharacterized protein</fullName>
    </submittedName>
</protein>
<feature type="region of interest" description="Disordered" evidence="1">
    <location>
        <begin position="1"/>
        <end position="77"/>
    </location>
</feature>